<organism evidence="2 3">
    <name type="scientific">Roseateles toxinivorans</name>
    <dbReference type="NCBI Taxonomy" id="270368"/>
    <lineage>
        <taxon>Bacteria</taxon>
        <taxon>Pseudomonadati</taxon>
        <taxon>Pseudomonadota</taxon>
        <taxon>Betaproteobacteria</taxon>
        <taxon>Burkholderiales</taxon>
        <taxon>Sphaerotilaceae</taxon>
        <taxon>Roseateles</taxon>
    </lineage>
</organism>
<dbReference type="EMBL" id="SNXS01000002">
    <property type="protein sequence ID" value="TDP72381.1"/>
    <property type="molecule type" value="Genomic_DNA"/>
</dbReference>
<dbReference type="Pfam" id="PF00149">
    <property type="entry name" value="Metallophos"/>
    <property type="match status" value="1"/>
</dbReference>
<evidence type="ECO:0000313" key="2">
    <source>
        <dbReference type="EMBL" id="TDP72381.1"/>
    </source>
</evidence>
<evidence type="ECO:0000259" key="1">
    <source>
        <dbReference type="Pfam" id="PF00149"/>
    </source>
</evidence>
<name>A0A4R6QRI9_9BURK</name>
<dbReference type="InterPro" id="IPR029052">
    <property type="entry name" value="Metallo-depent_PP-like"/>
</dbReference>
<dbReference type="PANTHER" id="PTHR37844:SF2">
    <property type="entry name" value="SER_THR PROTEIN PHOSPHATASE SUPERFAMILY (AFU_ORTHOLOGUE AFUA_1G14840)"/>
    <property type="match status" value="1"/>
</dbReference>
<proteinExistence type="predicted"/>
<protein>
    <submittedName>
        <fullName evidence="2">Calcineurin-like phosphoesterase family protein</fullName>
    </submittedName>
</protein>
<dbReference type="InParanoid" id="A0A4R6QRI9"/>
<reference evidence="2 3" key="1">
    <citation type="submission" date="2019-03" db="EMBL/GenBank/DDBJ databases">
        <title>Genomic Encyclopedia of Type Strains, Phase IV (KMG-IV): sequencing the most valuable type-strain genomes for metagenomic binning, comparative biology and taxonomic classification.</title>
        <authorList>
            <person name="Goeker M."/>
        </authorList>
    </citation>
    <scope>NUCLEOTIDE SEQUENCE [LARGE SCALE GENOMIC DNA]</scope>
    <source>
        <strain evidence="2 3">DSM 16998</strain>
    </source>
</reference>
<dbReference type="InterPro" id="IPR004843">
    <property type="entry name" value="Calcineurin-like_PHP"/>
</dbReference>
<evidence type="ECO:0000313" key="3">
    <source>
        <dbReference type="Proteomes" id="UP000295361"/>
    </source>
</evidence>
<dbReference type="RefSeq" id="WP_133699852.1">
    <property type="nucleotide sequence ID" value="NZ_SNXS01000002.1"/>
</dbReference>
<gene>
    <name evidence="2" type="ORF">DES47_102126</name>
</gene>
<accession>A0A4R6QRI9</accession>
<dbReference type="PANTHER" id="PTHR37844">
    <property type="entry name" value="SER/THR PROTEIN PHOSPHATASE SUPERFAMILY (AFU_ORTHOLOGUE AFUA_1G14840)"/>
    <property type="match status" value="1"/>
</dbReference>
<feature type="domain" description="Calcineurin-like phosphoesterase" evidence="1">
    <location>
        <begin position="21"/>
        <end position="218"/>
    </location>
</feature>
<comment type="caution">
    <text evidence="2">The sequence shown here is derived from an EMBL/GenBank/DDBJ whole genome shotgun (WGS) entry which is preliminary data.</text>
</comment>
<keyword evidence="3" id="KW-1185">Reference proteome</keyword>
<sequence>MQFQLLSDLHMETEPFDPVPAPDAELLVLAGDIDTTWASLERFRGWPVPMLFVPGNHEFDGRDIHEARAGLRELTASLDMTMLDFDSCVLTDREGRRVRFVGNTRWSDFEVFGAQQLDRAMRAGAYFQRVMGATRNGAVFDAKAVREEGLLCRDWLARTLVEPVEGRWDAQVAITHFAPSLKSADSRYGNQPGTASFCNNDEALLPLVDVWVHGHLHCRHDYLFAHTGGATRVLSNARGLLRKGEADGHDPLKTFEVFV</sequence>
<dbReference type="Gene3D" id="3.60.21.10">
    <property type="match status" value="1"/>
</dbReference>
<dbReference type="Proteomes" id="UP000295361">
    <property type="component" value="Unassembled WGS sequence"/>
</dbReference>
<dbReference type="OrthoDB" id="356681at2"/>
<dbReference type="SUPFAM" id="SSF56300">
    <property type="entry name" value="Metallo-dependent phosphatases"/>
    <property type="match status" value="1"/>
</dbReference>
<dbReference type="AlphaFoldDB" id="A0A4R6QRI9"/>
<dbReference type="GO" id="GO:0016787">
    <property type="term" value="F:hydrolase activity"/>
    <property type="evidence" value="ECO:0007669"/>
    <property type="project" value="InterPro"/>
</dbReference>